<dbReference type="PANTHER" id="PTHR11963">
    <property type="entry name" value="LEUCINE AMINOPEPTIDASE-RELATED"/>
    <property type="match status" value="1"/>
</dbReference>
<dbReference type="GO" id="GO:0006508">
    <property type="term" value="P:proteolysis"/>
    <property type="evidence" value="ECO:0007669"/>
    <property type="project" value="UniProtKB-KW"/>
</dbReference>
<comment type="similarity">
    <text evidence="1">Belongs to the peptidase M17 family.</text>
</comment>
<dbReference type="Pfam" id="PF00883">
    <property type="entry name" value="Peptidase_M17"/>
    <property type="match status" value="2"/>
</dbReference>
<dbReference type="Gene3D" id="3.40.630.10">
    <property type="entry name" value="Zn peptidases"/>
    <property type="match status" value="2"/>
</dbReference>
<dbReference type="GO" id="GO:0030145">
    <property type="term" value="F:manganese ion binding"/>
    <property type="evidence" value="ECO:0007669"/>
    <property type="project" value="InterPro"/>
</dbReference>
<dbReference type="SUPFAM" id="SSF52949">
    <property type="entry name" value="Macro domain-like"/>
    <property type="match status" value="1"/>
</dbReference>
<dbReference type="VEuPathDB" id="FungiDB:H257_06997"/>
<keyword evidence="2" id="KW-0031">Aminopeptidase</keyword>
<evidence type="ECO:0000256" key="4">
    <source>
        <dbReference type="ARBA" id="ARBA00022801"/>
    </source>
</evidence>
<dbReference type="InterPro" id="IPR008283">
    <property type="entry name" value="Peptidase_M17_N"/>
</dbReference>
<dbReference type="SUPFAM" id="SSF53187">
    <property type="entry name" value="Zn-dependent exopeptidases"/>
    <property type="match status" value="1"/>
</dbReference>
<reference evidence="7 8" key="1">
    <citation type="submission" date="2018-08" db="EMBL/GenBank/DDBJ databases">
        <title>Aphanomyces genome sequencing and annotation.</title>
        <authorList>
            <person name="Minardi D."/>
            <person name="Oidtmann B."/>
            <person name="Van Der Giezen M."/>
            <person name="Studholme D.J."/>
        </authorList>
    </citation>
    <scope>NUCLEOTIDE SEQUENCE [LARGE SCALE GENOMIC DNA]</scope>
    <source>
        <strain evidence="7 8">D2</strain>
    </source>
</reference>
<name>A0A397DQP1_APHAT</name>
<accession>A0A397DQP1</accession>
<dbReference type="Proteomes" id="UP000266643">
    <property type="component" value="Unassembled WGS sequence"/>
</dbReference>
<organism evidence="7 8">
    <name type="scientific">Aphanomyces astaci</name>
    <name type="common">Crayfish plague agent</name>
    <dbReference type="NCBI Taxonomy" id="112090"/>
    <lineage>
        <taxon>Eukaryota</taxon>
        <taxon>Sar</taxon>
        <taxon>Stramenopiles</taxon>
        <taxon>Oomycota</taxon>
        <taxon>Saprolegniomycetes</taxon>
        <taxon>Saprolegniales</taxon>
        <taxon>Verrucalvaceae</taxon>
        <taxon>Aphanomyces</taxon>
    </lineage>
</organism>
<evidence type="ECO:0000313" key="8">
    <source>
        <dbReference type="Proteomes" id="UP000266643"/>
    </source>
</evidence>
<feature type="domain" description="Cytosol aminopeptidase" evidence="6">
    <location>
        <begin position="327"/>
        <end position="334"/>
    </location>
</feature>
<keyword evidence="4" id="KW-0378">Hydrolase</keyword>
<evidence type="ECO:0000256" key="2">
    <source>
        <dbReference type="ARBA" id="ARBA00022438"/>
    </source>
</evidence>
<sequence length="622" mass="66499">MHRLQQKVLGKVKLLGLKDSLPATVGKAAQVIFVHKPSNEEALKAALPFPVSNEVLADFKGNAKETLLLYPKDGQRTLLVGLGDAIDEVSLRDATHEALANLKSRGVRHAFLRAPTVDSLSAQRVAELVAQTSVLSNYEFNRHLSAPEDTSVEEKLPLTDIFVQASTLSLDEDASSVAEKLSVAEETLFARNLGNERSDVVDPAFVEQVAVASAADLPNLHVTVLQDADLRSKGLNMMALVGQAGACPPRLVILEYRGNPSTPDDRIALVGKVRPTASTPIGQFESNGLRVNVVAALALAENAIGSKAAKPHTIVKSLKGLSVEVNNTDAEGRLVLADTLTYVQQQYKPHTVIDVATLTGACVVALGEYSAGLFSNADDLAHDLLEAGSVTHERCWRLPIFAEHSAELKGHQSDSRSTGTCNHAPGAADAKSSHRVDRANPASANKNVIEYLRWSMVSGSDSVGPGSVTHKMPMEDTNDTGDSIAPSLSREVAPMISAATLSKKHVGAAPEVVDDHVPNQVGNHRRVARVVFGDALLDLADEIGADLVGAAPLATEKLSDLAAHVNHARRRASVVGKHDFECSHEAMIKKIPIKQSRSKTGSTLVTTEQIKTLRKTYLRGKR</sequence>
<protein>
    <recommendedName>
        <fullName evidence="6">Cytosol aminopeptidase domain-containing protein</fullName>
    </recommendedName>
</protein>
<dbReference type="InterPro" id="IPR043472">
    <property type="entry name" value="Macro_dom-like"/>
</dbReference>
<evidence type="ECO:0000256" key="3">
    <source>
        <dbReference type="ARBA" id="ARBA00022670"/>
    </source>
</evidence>
<dbReference type="GO" id="GO:0070006">
    <property type="term" value="F:metalloaminopeptidase activity"/>
    <property type="evidence" value="ECO:0007669"/>
    <property type="project" value="InterPro"/>
</dbReference>
<dbReference type="InterPro" id="IPR000819">
    <property type="entry name" value="Peptidase_M17_C"/>
</dbReference>
<dbReference type="Gene3D" id="3.40.220.10">
    <property type="entry name" value="Leucine Aminopeptidase, subunit E, domain 1"/>
    <property type="match status" value="1"/>
</dbReference>
<feature type="region of interest" description="Disordered" evidence="5">
    <location>
        <begin position="411"/>
        <end position="440"/>
    </location>
</feature>
<dbReference type="InterPro" id="IPR011356">
    <property type="entry name" value="Leucine_aapep/pepB"/>
</dbReference>
<keyword evidence="3" id="KW-0645">Protease</keyword>
<evidence type="ECO:0000259" key="6">
    <source>
        <dbReference type="PROSITE" id="PS00631"/>
    </source>
</evidence>
<dbReference type="EMBL" id="QUTD01004706">
    <property type="protein sequence ID" value="RHY66497.1"/>
    <property type="molecule type" value="Genomic_DNA"/>
</dbReference>
<dbReference type="Pfam" id="PF02789">
    <property type="entry name" value="Peptidase_M17_N"/>
    <property type="match status" value="1"/>
</dbReference>
<evidence type="ECO:0000256" key="1">
    <source>
        <dbReference type="ARBA" id="ARBA00009528"/>
    </source>
</evidence>
<dbReference type="PROSITE" id="PS00631">
    <property type="entry name" value="CYTOSOL_AP"/>
    <property type="match status" value="1"/>
</dbReference>
<proteinExistence type="inferred from homology"/>
<comment type="caution">
    <text evidence="7">The sequence shown here is derived from an EMBL/GenBank/DDBJ whole genome shotgun (WGS) entry which is preliminary data.</text>
</comment>
<evidence type="ECO:0000313" key="7">
    <source>
        <dbReference type="EMBL" id="RHY66497.1"/>
    </source>
</evidence>
<gene>
    <name evidence="7" type="ORF">DYB30_006220</name>
</gene>
<dbReference type="PANTHER" id="PTHR11963:SF23">
    <property type="entry name" value="CYTOSOL AMINOPEPTIDASE"/>
    <property type="match status" value="1"/>
</dbReference>
<dbReference type="GO" id="GO:0005737">
    <property type="term" value="C:cytoplasm"/>
    <property type="evidence" value="ECO:0007669"/>
    <property type="project" value="InterPro"/>
</dbReference>
<dbReference type="VEuPathDB" id="FungiDB:H257_14609"/>
<evidence type="ECO:0000256" key="5">
    <source>
        <dbReference type="SAM" id="MobiDB-lite"/>
    </source>
</evidence>
<dbReference type="AlphaFoldDB" id="A0A397DQP1"/>